<accession>A0A9D1SEI5</accession>
<dbReference type="Gene3D" id="3.30.230.80">
    <property type="match status" value="1"/>
</dbReference>
<keyword evidence="5" id="KW-0143">Chaperone</keyword>
<evidence type="ECO:0000313" key="9">
    <source>
        <dbReference type="Proteomes" id="UP000824109"/>
    </source>
</evidence>
<organism evidence="8 9">
    <name type="scientific">Candidatus Ornithomonoglobus merdipullorum</name>
    <dbReference type="NCBI Taxonomy" id="2840895"/>
    <lineage>
        <taxon>Bacteria</taxon>
        <taxon>Bacillati</taxon>
        <taxon>Bacillota</taxon>
        <taxon>Clostridia</taxon>
        <taxon>Candidatus Ornithomonoglobus</taxon>
    </lineage>
</organism>
<dbReference type="Proteomes" id="UP000824109">
    <property type="component" value="Unassembled WGS sequence"/>
</dbReference>
<dbReference type="EMBL" id="DVNB01000026">
    <property type="protein sequence ID" value="HIU56693.1"/>
    <property type="molecule type" value="Genomic_DNA"/>
</dbReference>
<feature type="compositionally biased region" description="Basic and acidic residues" evidence="7">
    <location>
        <begin position="219"/>
        <end position="228"/>
    </location>
</feature>
<dbReference type="GO" id="GO:0016887">
    <property type="term" value="F:ATP hydrolysis activity"/>
    <property type="evidence" value="ECO:0007669"/>
    <property type="project" value="InterPro"/>
</dbReference>
<evidence type="ECO:0000256" key="2">
    <source>
        <dbReference type="ARBA" id="ARBA00022490"/>
    </source>
</evidence>
<dbReference type="FunFam" id="3.30.565.10:FF:000076">
    <property type="entry name" value="Molecular chaperone HtpG"/>
    <property type="match status" value="1"/>
</dbReference>
<dbReference type="InterPro" id="IPR020568">
    <property type="entry name" value="Ribosomal_Su5_D2-typ_SF"/>
</dbReference>
<keyword evidence="4 6" id="KW-0067">ATP-binding</keyword>
<dbReference type="SUPFAM" id="SSF54211">
    <property type="entry name" value="Ribosomal protein S5 domain 2-like"/>
    <property type="match status" value="1"/>
</dbReference>
<evidence type="ECO:0000256" key="7">
    <source>
        <dbReference type="SAM" id="MobiDB-lite"/>
    </source>
</evidence>
<reference evidence="8" key="2">
    <citation type="journal article" date="2021" name="PeerJ">
        <title>Extensive microbial diversity within the chicken gut microbiome revealed by metagenomics and culture.</title>
        <authorList>
            <person name="Gilroy R."/>
            <person name="Ravi A."/>
            <person name="Getino M."/>
            <person name="Pursley I."/>
            <person name="Horton D.L."/>
            <person name="Alikhan N.F."/>
            <person name="Baker D."/>
            <person name="Gharbi K."/>
            <person name="Hall N."/>
            <person name="Watson M."/>
            <person name="Adriaenssens E.M."/>
            <person name="Foster-Nyarko E."/>
            <person name="Jarju S."/>
            <person name="Secka A."/>
            <person name="Antonio M."/>
            <person name="Oren A."/>
            <person name="Chaudhuri R.R."/>
            <person name="La Ragione R."/>
            <person name="Hildebrand F."/>
            <person name="Pallen M.J."/>
        </authorList>
    </citation>
    <scope>NUCLEOTIDE SEQUENCE</scope>
    <source>
        <strain evidence="8">USAMLcec3-3695</strain>
    </source>
</reference>
<comment type="similarity">
    <text evidence="1">Belongs to the heat shock protein 90 family.</text>
</comment>
<dbReference type="Pfam" id="PF00183">
    <property type="entry name" value="HSP90"/>
    <property type="match status" value="1"/>
</dbReference>
<dbReference type="SUPFAM" id="SSF55874">
    <property type="entry name" value="ATPase domain of HSP90 chaperone/DNA topoisomerase II/histidine kinase"/>
    <property type="match status" value="1"/>
</dbReference>
<keyword evidence="3 6" id="KW-0547">Nucleotide-binding</keyword>
<evidence type="ECO:0000256" key="6">
    <source>
        <dbReference type="PIRSR" id="PIRSR002583-1"/>
    </source>
</evidence>
<protein>
    <submittedName>
        <fullName evidence="8">Molecular chaperone HtpG</fullName>
    </submittedName>
</protein>
<dbReference type="PANTHER" id="PTHR11528">
    <property type="entry name" value="HEAT SHOCK PROTEIN 90 FAMILY MEMBER"/>
    <property type="match status" value="1"/>
</dbReference>
<dbReference type="Gene3D" id="3.30.565.10">
    <property type="entry name" value="Histidine kinase-like ATPase, C-terminal domain"/>
    <property type="match status" value="1"/>
</dbReference>
<reference evidence="8" key="1">
    <citation type="submission" date="2020-10" db="EMBL/GenBank/DDBJ databases">
        <authorList>
            <person name="Gilroy R."/>
        </authorList>
    </citation>
    <scope>NUCLEOTIDE SEQUENCE</scope>
    <source>
        <strain evidence="8">USAMLcec3-3695</strain>
    </source>
</reference>
<feature type="binding site" evidence="6">
    <location>
        <position position="75"/>
    </location>
    <ligand>
        <name>ATP</name>
        <dbReference type="ChEBI" id="CHEBI:30616"/>
    </ligand>
</feature>
<dbReference type="PIRSF" id="PIRSF002583">
    <property type="entry name" value="Hsp90"/>
    <property type="match status" value="1"/>
</dbReference>
<proteinExistence type="inferred from homology"/>
<evidence type="ECO:0000256" key="1">
    <source>
        <dbReference type="ARBA" id="ARBA00008239"/>
    </source>
</evidence>
<dbReference type="CDD" id="cd16927">
    <property type="entry name" value="HATPase_Hsp90-like"/>
    <property type="match status" value="1"/>
</dbReference>
<sequence length="616" mass="71189">MAKGNISVDSENLFPIIKKWLYSDKDIFLRELVSNGCDAITKLKTVALSGETEGGNDYRVTVTVDKNAKTLTVSDNGIGMTAEEIDKYINQIAFSGAAEFLDKYKDENDDSAQIIGHFGLGFYSAFMVADSVEIDSLSYKEGSKPAKWVCDGSMEFDMSEGVRSERGTDIILHIAEDSEEFLDEFKVREILRKYCAFLPVEIYLVNADEPEDKDEKDENGEKREKPEPKPINATHPLWMKKPSECTDEEYKEFYRNVFMDFNEPLFWIHLNVDYPFNLKGILYFPKINHEFAGIEGQIKLYNNQVFVADNVKEVIPEFLMLLKGVIDCPDLPLNVSRSFLQNDGYVKKISNHITRKVADKLVSLYKNDKENYEKYWEDINIFVKYGCIRDDKFYDKVKEAIIYKDLDGKYMTLPEYTGGAEKAEVYYVSDRKQQSQYINMFKEQGLNAVELPSMMDTHFISFLEMKDPNIKFKRIDSALSDTAENADENDEKNKALIELFKNEIGDDKLKIEVRRLKNRDIPAVILLSEESRRMQEMYKSYGQQFAGMADMFHDEFTLVINTDNSLIERLDTLDDDTKKLVIDQVYDLAKISHSPLDAEQMSNFISRSNKLLERLY</sequence>
<evidence type="ECO:0000256" key="4">
    <source>
        <dbReference type="ARBA" id="ARBA00022840"/>
    </source>
</evidence>
<feature type="region of interest" description="Disordered" evidence="7">
    <location>
        <begin position="209"/>
        <end position="237"/>
    </location>
</feature>
<dbReference type="Pfam" id="PF13589">
    <property type="entry name" value="HATPase_c_3"/>
    <property type="match status" value="1"/>
</dbReference>
<dbReference type="PRINTS" id="PR00775">
    <property type="entry name" value="HEATSHOCK90"/>
</dbReference>
<dbReference type="NCBIfam" id="NF003555">
    <property type="entry name" value="PRK05218.1"/>
    <property type="match status" value="1"/>
</dbReference>
<evidence type="ECO:0000256" key="5">
    <source>
        <dbReference type="ARBA" id="ARBA00023186"/>
    </source>
</evidence>
<dbReference type="GO" id="GO:0051082">
    <property type="term" value="F:unfolded protein binding"/>
    <property type="evidence" value="ECO:0007669"/>
    <property type="project" value="InterPro"/>
</dbReference>
<feature type="compositionally biased region" description="Acidic residues" evidence="7">
    <location>
        <begin position="209"/>
        <end position="218"/>
    </location>
</feature>
<dbReference type="InterPro" id="IPR020575">
    <property type="entry name" value="Hsp90_N"/>
</dbReference>
<feature type="binding site" evidence="6">
    <location>
        <position position="35"/>
    </location>
    <ligand>
        <name>ATP</name>
        <dbReference type="ChEBI" id="CHEBI:30616"/>
    </ligand>
</feature>
<comment type="caution">
    <text evidence="8">The sequence shown here is derived from an EMBL/GenBank/DDBJ whole genome shotgun (WGS) entry which is preliminary data.</text>
</comment>
<dbReference type="InterPro" id="IPR019805">
    <property type="entry name" value="Heat_shock_protein_90_CS"/>
</dbReference>
<dbReference type="PROSITE" id="PS00298">
    <property type="entry name" value="HSP90"/>
    <property type="match status" value="1"/>
</dbReference>
<feature type="binding site" evidence="6">
    <location>
        <position position="80"/>
    </location>
    <ligand>
        <name>ATP</name>
        <dbReference type="ChEBI" id="CHEBI:30616"/>
    </ligand>
</feature>
<dbReference type="Gene3D" id="1.20.120.790">
    <property type="entry name" value="Heat shock protein 90, C-terminal domain"/>
    <property type="match status" value="1"/>
</dbReference>
<dbReference type="GO" id="GO:0005524">
    <property type="term" value="F:ATP binding"/>
    <property type="evidence" value="ECO:0007669"/>
    <property type="project" value="UniProtKB-KW"/>
</dbReference>
<dbReference type="AlphaFoldDB" id="A0A9D1SEI5"/>
<gene>
    <name evidence="8" type="primary">htpG</name>
    <name evidence="8" type="ORF">IAA61_02620</name>
</gene>
<dbReference type="GO" id="GO:0140662">
    <property type="term" value="F:ATP-dependent protein folding chaperone"/>
    <property type="evidence" value="ECO:0007669"/>
    <property type="project" value="InterPro"/>
</dbReference>
<feature type="binding site" evidence="6">
    <location>
        <position position="31"/>
    </location>
    <ligand>
        <name>ATP</name>
        <dbReference type="ChEBI" id="CHEBI:30616"/>
    </ligand>
</feature>
<dbReference type="InterPro" id="IPR036890">
    <property type="entry name" value="HATPase_C_sf"/>
</dbReference>
<evidence type="ECO:0000313" key="8">
    <source>
        <dbReference type="EMBL" id="HIU56693.1"/>
    </source>
</evidence>
<feature type="binding site" evidence="6">
    <location>
        <position position="337"/>
    </location>
    <ligand>
        <name>ATP</name>
        <dbReference type="ChEBI" id="CHEBI:30616"/>
    </ligand>
</feature>
<keyword evidence="2" id="KW-0963">Cytoplasm</keyword>
<feature type="binding site" evidence="6">
    <location>
        <position position="168"/>
    </location>
    <ligand>
        <name>ATP</name>
        <dbReference type="ChEBI" id="CHEBI:30616"/>
    </ligand>
</feature>
<dbReference type="InterPro" id="IPR001404">
    <property type="entry name" value="Hsp90_fam"/>
</dbReference>
<feature type="binding site" evidence="6">
    <location>
        <begin position="95"/>
        <end position="96"/>
    </location>
    <ligand>
        <name>ATP</name>
        <dbReference type="ChEBI" id="CHEBI:30616"/>
    </ligand>
</feature>
<evidence type="ECO:0000256" key="3">
    <source>
        <dbReference type="ARBA" id="ARBA00022741"/>
    </source>
</evidence>
<dbReference type="SUPFAM" id="SSF110942">
    <property type="entry name" value="HSP90 C-terminal domain"/>
    <property type="match status" value="1"/>
</dbReference>
<name>A0A9D1SEI5_9FIRM</name>
<dbReference type="Gene3D" id="3.40.50.11260">
    <property type="match status" value="1"/>
</dbReference>
<dbReference type="InterPro" id="IPR037196">
    <property type="entry name" value="HSP90_C"/>
</dbReference>
<dbReference type="FunFam" id="3.30.230.80:FF:000008">
    <property type="entry name" value="Molecular chaperone HtpG"/>
    <property type="match status" value="1"/>
</dbReference>